<organism evidence="2 3">
    <name type="scientific">Nocardia terpenica</name>
    <dbReference type="NCBI Taxonomy" id="455432"/>
    <lineage>
        <taxon>Bacteria</taxon>
        <taxon>Bacillati</taxon>
        <taxon>Actinomycetota</taxon>
        <taxon>Actinomycetes</taxon>
        <taxon>Mycobacteriales</taxon>
        <taxon>Nocardiaceae</taxon>
        <taxon>Nocardia</taxon>
    </lineage>
</organism>
<keyword evidence="2" id="KW-0560">Oxidoreductase</keyword>
<comment type="caution">
    <text evidence="2">The sequence shown here is derived from an EMBL/GenBank/DDBJ whole genome shotgun (WGS) entry which is preliminary data.</text>
</comment>
<accession>A0A164HK22</accession>
<dbReference type="InterPro" id="IPR036188">
    <property type="entry name" value="FAD/NAD-bd_sf"/>
</dbReference>
<dbReference type="SUPFAM" id="SSF51905">
    <property type="entry name" value="FAD/NAD(P)-binding domain"/>
    <property type="match status" value="1"/>
</dbReference>
<dbReference type="PANTHER" id="PTHR46865">
    <property type="entry name" value="OXIDOREDUCTASE-RELATED"/>
    <property type="match status" value="1"/>
</dbReference>
<evidence type="ECO:0000313" key="3">
    <source>
        <dbReference type="Proteomes" id="UP000076512"/>
    </source>
</evidence>
<name>A0A164HK22_9NOCA</name>
<dbReference type="RefSeq" id="WP_067580316.1">
    <property type="nucleotide sequence ID" value="NZ_JABMCZ010000002.1"/>
</dbReference>
<dbReference type="PANTHER" id="PTHR46865:SF2">
    <property type="entry name" value="MONOOXYGENASE"/>
    <property type="match status" value="1"/>
</dbReference>
<evidence type="ECO:0000313" key="2">
    <source>
        <dbReference type="EMBL" id="KZM68583.1"/>
    </source>
</evidence>
<dbReference type="PRINTS" id="PR00420">
    <property type="entry name" value="RNGMNOXGNASE"/>
</dbReference>
<dbReference type="Proteomes" id="UP000076512">
    <property type="component" value="Unassembled WGS sequence"/>
</dbReference>
<dbReference type="STRING" id="455432.AWN90_12095"/>
<dbReference type="InterPro" id="IPR051704">
    <property type="entry name" value="FAD_aromatic-hydroxylase"/>
</dbReference>
<reference evidence="2 3" key="1">
    <citation type="submission" date="2016-04" db="EMBL/GenBank/DDBJ databases">
        <authorList>
            <person name="Evans L.H."/>
            <person name="Alamgir A."/>
            <person name="Owens N."/>
            <person name="Weber N.D."/>
            <person name="Virtaneva K."/>
            <person name="Barbian K."/>
            <person name="Babar A."/>
            <person name="Rosenke K."/>
        </authorList>
    </citation>
    <scope>NUCLEOTIDE SEQUENCE [LARGE SCALE GENOMIC DNA]</scope>
    <source>
        <strain evidence="2 3">IFM 0406</strain>
    </source>
</reference>
<dbReference type="OrthoDB" id="3356051at2"/>
<evidence type="ECO:0000259" key="1">
    <source>
        <dbReference type="Pfam" id="PF01494"/>
    </source>
</evidence>
<protein>
    <submittedName>
        <fullName evidence="2">Monooxygenase</fullName>
    </submittedName>
</protein>
<proteinExistence type="predicted"/>
<dbReference type="EMBL" id="LWGR01000021">
    <property type="protein sequence ID" value="KZM68583.1"/>
    <property type="molecule type" value="Genomic_DNA"/>
</dbReference>
<dbReference type="GO" id="GO:0071949">
    <property type="term" value="F:FAD binding"/>
    <property type="evidence" value="ECO:0007669"/>
    <property type="project" value="InterPro"/>
</dbReference>
<feature type="domain" description="FAD-binding" evidence="1">
    <location>
        <begin position="4"/>
        <end position="317"/>
    </location>
</feature>
<dbReference type="InterPro" id="IPR002938">
    <property type="entry name" value="FAD-bd"/>
</dbReference>
<keyword evidence="2" id="KW-0503">Monooxygenase</keyword>
<dbReference type="Gene3D" id="3.50.50.60">
    <property type="entry name" value="FAD/NAD(P)-binding domain"/>
    <property type="match status" value="1"/>
</dbReference>
<dbReference type="Pfam" id="PF01494">
    <property type="entry name" value="FAD_binding_3"/>
    <property type="match status" value="1"/>
</dbReference>
<gene>
    <name evidence="2" type="ORF">AWN90_12095</name>
</gene>
<dbReference type="Gene3D" id="3.30.9.10">
    <property type="entry name" value="D-Amino Acid Oxidase, subunit A, domain 2"/>
    <property type="match status" value="1"/>
</dbReference>
<keyword evidence="3" id="KW-1185">Reference proteome</keyword>
<sequence length="370" mass="40162">MGKSVLISGAGVAGSTLAYWLGRHGFSVTVVERAADRRSSGHPVDVKGPAVAVAEAMGVMPQLREVATRVERLLFVDDEGRPRARVRTTVFSGSAGDREVEVSRADLARIMLKAAREHAEIRWGDTITGLTPTGDGVDVTFAEGSPARFDLVVGADGAHSTVRRLAFGPEHEFRRHLGMYVAAVPVDRPFGSGREAILHNSPGRGFALHPGAGQPGAMFIFRHAEIPGLDYRDLARHKEILTAAYRNRLGRFAEYLDRARATDDLYFDAVSRIHLPRWSTRHITLLGDAASSVSLFGNGSTLAIAGAHTLAEELTRSPADIPDALRRYEQRHRRLAAPHQRGYIAAALLLVPGSRAAITLRNTVIRLLPS</sequence>
<dbReference type="AlphaFoldDB" id="A0A164HK22"/>
<dbReference type="GO" id="GO:0004497">
    <property type="term" value="F:monooxygenase activity"/>
    <property type="evidence" value="ECO:0007669"/>
    <property type="project" value="UniProtKB-KW"/>
</dbReference>